<evidence type="ECO:0000256" key="1">
    <source>
        <dbReference type="SAM" id="MobiDB-lite"/>
    </source>
</evidence>
<protein>
    <submittedName>
        <fullName evidence="2">Uncharacterized protein</fullName>
    </submittedName>
</protein>
<name>A0AAW0U5C2_SCYPA</name>
<comment type="caution">
    <text evidence="2">The sequence shown here is derived from an EMBL/GenBank/DDBJ whole genome shotgun (WGS) entry which is preliminary data.</text>
</comment>
<sequence length="184" mass="19774">MVVEQRVVGRGEGREGESGDSRGGREALAVNKHDSVGKVIAGTRTPRPSRPGCGLGLLSLTQQCPGVWITYCGSDVCLAVERQGRVSLCLFRQGLRHRNARRALLPWLLYLFVPPGRHSSLTAVPRQFGNTHTHTDTWPALPVTEYIRISNIHRGGCPAVSVSVLPPAAALGGYQTTVSAHCSS</sequence>
<dbReference type="EMBL" id="JARAKH010000018">
    <property type="protein sequence ID" value="KAK8395233.1"/>
    <property type="molecule type" value="Genomic_DNA"/>
</dbReference>
<proteinExistence type="predicted"/>
<reference evidence="2 3" key="1">
    <citation type="submission" date="2023-03" db="EMBL/GenBank/DDBJ databases">
        <title>High-quality genome of Scylla paramamosain provides insights in environmental adaptation.</title>
        <authorList>
            <person name="Zhang L."/>
        </authorList>
    </citation>
    <scope>NUCLEOTIDE SEQUENCE [LARGE SCALE GENOMIC DNA]</scope>
    <source>
        <strain evidence="2">LZ_2023a</strain>
        <tissue evidence="2">Muscle</tissue>
    </source>
</reference>
<feature type="compositionally biased region" description="Basic and acidic residues" evidence="1">
    <location>
        <begin position="7"/>
        <end position="28"/>
    </location>
</feature>
<organism evidence="2 3">
    <name type="scientific">Scylla paramamosain</name>
    <name type="common">Mud crab</name>
    <dbReference type="NCBI Taxonomy" id="85552"/>
    <lineage>
        <taxon>Eukaryota</taxon>
        <taxon>Metazoa</taxon>
        <taxon>Ecdysozoa</taxon>
        <taxon>Arthropoda</taxon>
        <taxon>Crustacea</taxon>
        <taxon>Multicrustacea</taxon>
        <taxon>Malacostraca</taxon>
        <taxon>Eumalacostraca</taxon>
        <taxon>Eucarida</taxon>
        <taxon>Decapoda</taxon>
        <taxon>Pleocyemata</taxon>
        <taxon>Brachyura</taxon>
        <taxon>Eubrachyura</taxon>
        <taxon>Portunoidea</taxon>
        <taxon>Portunidae</taxon>
        <taxon>Portuninae</taxon>
        <taxon>Scylla</taxon>
    </lineage>
</organism>
<keyword evidence="3" id="KW-1185">Reference proteome</keyword>
<evidence type="ECO:0000313" key="3">
    <source>
        <dbReference type="Proteomes" id="UP001487740"/>
    </source>
</evidence>
<dbReference type="Proteomes" id="UP001487740">
    <property type="component" value="Unassembled WGS sequence"/>
</dbReference>
<gene>
    <name evidence="2" type="ORF">O3P69_006148</name>
</gene>
<evidence type="ECO:0000313" key="2">
    <source>
        <dbReference type="EMBL" id="KAK8395233.1"/>
    </source>
</evidence>
<dbReference type="AlphaFoldDB" id="A0AAW0U5C2"/>
<accession>A0AAW0U5C2</accession>
<feature type="region of interest" description="Disordered" evidence="1">
    <location>
        <begin position="1"/>
        <end position="28"/>
    </location>
</feature>